<accession>A0A225WYM8</accession>
<gene>
    <name evidence="1" type="ORF">PHMEG_0003207</name>
</gene>
<organism evidence="1 2">
    <name type="scientific">Phytophthora megakarya</name>
    <dbReference type="NCBI Taxonomy" id="4795"/>
    <lineage>
        <taxon>Eukaryota</taxon>
        <taxon>Sar</taxon>
        <taxon>Stramenopiles</taxon>
        <taxon>Oomycota</taxon>
        <taxon>Peronosporomycetes</taxon>
        <taxon>Peronosporales</taxon>
        <taxon>Peronosporaceae</taxon>
        <taxon>Phytophthora</taxon>
    </lineage>
</organism>
<dbReference type="EMBL" id="NBNE01000160">
    <property type="protein sequence ID" value="OWZ22118.1"/>
    <property type="molecule type" value="Genomic_DNA"/>
</dbReference>
<dbReference type="AlphaFoldDB" id="A0A225WYM8"/>
<protein>
    <submittedName>
        <fullName evidence="1">Uncharacterized protein</fullName>
    </submittedName>
</protein>
<sequence length="62" mass="7131">MAIFMAAYFAQAKRVLRYLQAIKHFGLRMIMTGTAKVKLLRPEAYNDADYANDKCDRQSVDT</sequence>
<comment type="caution">
    <text evidence="1">The sequence shown here is derived from an EMBL/GenBank/DDBJ whole genome shotgun (WGS) entry which is preliminary data.</text>
</comment>
<evidence type="ECO:0000313" key="1">
    <source>
        <dbReference type="EMBL" id="OWZ22118.1"/>
    </source>
</evidence>
<name>A0A225WYM8_9STRA</name>
<evidence type="ECO:0000313" key="2">
    <source>
        <dbReference type="Proteomes" id="UP000198211"/>
    </source>
</evidence>
<dbReference type="Proteomes" id="UP000198211">
    <property type="component" value="Unassembled WGS sequence"/>
</dbReference>
<keyword evidence="2" id="KW-1185">Reference proteome</keyword>
<proteinExistence type="predicted"/>
<reference evidence="2" key="1">
    <citation type="submission" date="2017-03" db="EMBL/GenBank/DDBJ databases">
        <title>Phytopthora megakarya and P. palmivora, two closely related causual agents of cacao black pod achieved similar genome size and gene model numbers by different mechanisms.</title>
        <authorList>
            <person name="Ali S."/>
            <person name="Shao J."/>
            <person name="Larry D.J."/>
            <person name="Kronmiller B."/>
            <person name="Shen D."/>
            <person name="Strem M.D."/>
            <person name="Melnick R.L."/>
            <person name="Guiltinan M.J."/>
            <person name="Tyler B.M."/>
            <person name="Meinhardt L.W."/>
            <person name="Bailey B.A."/>
        </authorList>
    </citation>
    <scope>NUCLEOTIDE SEQUENCE [LARGE SCALE GENOMIC DNA]</scope>
    <source>
        <strain evidence="2">zdho120</strain>
    </source>
</reference>